<gene>
    <name evidence="2" type="ORF">PO878_16370</name>
</gene>
<dbReference type="EMBL" id="CP116942">
    <property type="protein sequence ID" value="WCO66076.1"/>
    <property type="molecule type" value="Genomic_DNA"/>
</dbReference>
<dbReference type="AlphaFoldDB" id="A0AAE9Y5V5"/>
<dbReference type="Proteomes" id="UP001216390">
    <property type="component" value="Chromosome"/>
</dbReference>
<evidence type="ECO:0000313" key="3">
    <source>
        <dbReference type="Proteomes" id="UP001216390"/>
    </source>
</evidence>
<evidence type="ECO:0000313" key="2">
    <source>
        <dbReference type="EMBL" id="WCO66076.1"/>
    </source>
</evidence>
<feature type="compositionally biased region" description="Pro residues" evidence="1">
    <location>
        <begin position="16"/>
        <end position="31"/>
    </location>
</feature>
<protein>
    <submittedName>
        <fullName evidence="2">Uncharacterized protein</fullName>
    </submittedName>
</protein>
<organism evidence="2 3">
    <name type="scientific">Iamia majanohamensis</name>
    <dbReference type="NCBI Taxonomy" id="467976"/>
    <lineage>
        <taxon>Bacteria</taxon>
        <taxon>Bacillati</taxon>
        <taxon>Actinomycetota</taxon>
        <taxon>Acidimicrobiia</taxon>
        <taxon>Acidimicrobiales</taxon>
        <taxon>Iamiaceae</taxon>
        <taxon>Iamia</taxon>
    </lineage>
</organism>
<dbReference type="RefSeq" id="WP_272735601.1">
    <property type="nucleotide sequence ID" value="NZ_CP116942.1"/>
</dbReference>
<accession>A0AAE9Y5V5</accession>
<dbReference type="KEGG" id="ima:PO878_16370"/>
<reference evidence="2" key="1">
    <citation type="submission" date="2023-01" db="EMBL/GenBank/DDBJ databases">
        <title>The diversity of Class Acidimicrobiia in South China Sea sediment environments and the proposal of Iamia marina sp. nov., a novel species of the genus Iamia.</title>
        <authorList>
            <person name="He Y."/>
            <person name="Tian X."/>
        </authorList>
    </citation>
    <scope>NUCLEOTIDE SEQUENCE</scope>
    <source>
        <strain evidence="2">DSM 19957</strain>
    </source>
</reference>
<keyword evidence="3" id="KW-1185">Reference proteome</keyword>
<evidence type="ECO:0000256" key="1">
    <source>
        <dbReference type="SAM" id="MobiDB-lite"/>
    </source>
</evidence>
<proteinExistence type="predicted"/>
<name>A0AAE9Y5V5_9ACTN</name>
<sequence length="288" mass="31215">MAAPLHAPPERVRRPAAPPRPVAAEPAPAPREAPAVGEGTRRQLDLALTDLSEVLGVYPFRSGMPACRHCVSDADLRTLALPPPRIPRPTLDRYVAKCLTTWGEPVDLKRLLPEVLTRLCDGRLGPPDALVGARLRRAGWLDWPAAEAPAVRRTLRAAWLTTLAGAPAQGRAPVTDRLGLITSAEDDLSPYLDLWEDRLESPGNPNARLAAVLHVADLLGPLDQGGRRRLTRGFPLARRGVVAQLEHWLRQPVVVRRLAHAADALDGTPHGEVVASARRGLARLRNDG</sequence>
<feature type="region of interest" description="Disordered" evidence="1">
    <location>
        <begin position="1"/>
        <end position="39"/>
    </location>
</feature>